<organism evidence="1 2">
    <name type="scientific">Vairimorpha necatrix</name>
    <dbReference type="NCBI Taxonomy" id="6039"/>
    <lineage>
        <taxon>Eukaryota</taxon>
        <taxon>Fungi</taxon>
        <taxon>Fungi incertae sedis</taxon>
        <taxon>Microsporidia</taxon>
        <taxon>Nosematidae</taxon>
        <taxon>Vairimorpha</taxon>
    </lineage>
</organism>
<proteinExistence type="predicted"/>
<reference evidence="1" key="1">
    <citation type="journal article" date="2024" name="BMC Genomics">
        <title>Functional annotation of a divergent genome using sequence and structure-based similarity.</title>
        <authorList>
            <person name="Svedberg D."/>
            <person name="Winiger R.R."/>
            <person name="Berg A."/>
            <person name="Sharma H."/>
            <person name="Tellgren-Roth C."/>
            <person name="Debrunner-Vossbrinck B.A."/>
            <person name="Vossbrinck C.R."/>
            <person name="Barandun J."/>
        </authorList>
    </citation>
    <scope>NUCLEOTIDE SEQUENCE</scope>
    <source>
        <strain evidence="1">Illinois isolate</strain>
    </source>
</reference>
<dbReference type="GeneID" id="90540821"/>
<evidence type="ECO:0000313" key="2">
    <source>
        <dbReference type="Proteomes" id="UP001334084"/>
    </source>
</evidence>
<keyword evidence="2" id="KW-1185">Reference proteome</keyword>
<evidence type="ECO:0000313" key="1">
    <source>
        <dbReference type="EMBL" id="WUR03013.1"/>
    </source>
</evidence>
<dbReference type="Proteomes" id="UP001334084">
    <property type="component" value="Chromosome 3"/>
</dbReference>
<dbReference type="AlphaFoldDB" id="A0AAX4JAX7"/>
<dbReference type="EMBL" id="CP142728">
    <property type="protein sequence ID" value="WUR03013.1"/>
    <property type="molecule type" value="Genomic_DNA"/>
</dbReference>
<protein>
    <submittedName>
        <fullName evidence="1">Ubx domain-containing protein</fullName>
    </submittedName>
</protein>
<dbReference type="KEGG" id="vnx:VNE69_03225"/>
<gene>
    <name evidence="1" type="ORF">VNE69_03225</name>
</gene>
<sequence>MDQQSRIRKIMSMTNCSYDQALESDKESKGNLNLAIEMAKKKSTELYVGGGSSGLAVESSKKNEIVSYKNGLLVNNKFYDYSEDDNLRLKKMLENNEFDAGVLGVHDDKAEVIFRNCENEEYQKEEEIKPRTYEDNKKHVLSFDSNLEVSCPDEIVMDENGEVKFKFLVSGRRVSVFMNEKMKISDFYEELKKYTSKNVVLTKGDRKINPTDDVNILKRNMFILKEEK</sequence>
<name>A0AAX4JAX7_9MICR</name>
<accession>A0AAX4JAX7</accession>
<dbReference type="RefSeq" id="XP_065329158.1">
    <property type="nucleotide sequence ID" value="XM_065473086.1"/>
</dbReference>